<evidence type="ECO:0000313" key="2">
    <source>
        <dbReference type="Proteomes" id="UP000828941"/>
    </source>
</evidence>
<proteinExistence type="predicted"/>
<dbReference type="Proteomes" id="UP000828941">
    <property type="component" value="Chromosome 1"/>
</dbReference>
<protein>
    <submittedName>
        <fullName evidence="1">Uncharacterized protein</fullName>
    </submittedName>
</protein>
<gene>
    <name evidence="1" type="ORF">L6164_000637</name>
</gene>
<dbReference type="EMBL" id="CM039426">
    <property type="protein sequence ID" value="KAI4356628.1"/>
    <property type="molecule type" value="Genomic_DNA"/>
</dbReference>
<sequence length="445" mass="50081">MRLTPMTTLKPCPTFSTVTNNKVIKPQCITTVLQPTTKPDNLSMSEEDTRQAAKRLEKLIDKDTDHYNLSSISPIRKDKLRKRWMEYQGLSNWEGMLDPLDDNLRAEILRYGNFVEATYKSFEFDPSSPFYATCRFSKNSLFDRCGLLNSGYKVTKHLSATSGIQLSSRVEMALSWAATRSSYIGYVAVCKDKEEIKRLGRRDVVVAFRGTTTCLEWLENFRATLTHLPCSTNFDMVKNGDGAMVQSGFLSLYTSGAGASSKSLQQMLRDEIARILQTYGDELPISLTITGHSLGAALATLAAYDINNHFNPALMVTVISFGSPRVGNWSFRQHLEKQGTRVLRIVNSDDVITKVPGFVFDDVVGKGDVHVAGLPNWIQKREEDAHRWTYAEVGKELRLCSRDSPYLTSINVATSHHLNTYLHLVDGFVSSSCPFRATARRFLRR</sequence>
<keyword evidence="2" id="KW-1185">Reference proteome</keyword>
<name>A0ACB9Q7D1_BAUVA</name>
<comment type="caution">
    <text evidence="1">The sequence shown here is derived from an EMBL/GenBank/DDBJ whole genome shotgun (WGS) entry which is preliminary data.</text>
</comment>
<evidence type="ECO:0000313" key="1">
    <source>
        <dbReference type="EMBL" id="KAI4356628.1"/>
    </source>
</evidence>
<accession>A0ACB9Q7D1</accession>
<organism evidence="1 2">
    <name type="scientific">Bauhinia variegata</name>
    <name type="common">Purple orchid tree</name>
    <name type="synonym">Phanera variegata</name>
    <dbReference type="NCBI Taxonomy" id="167791"/>
    <lineage>
        <taxon>Eukaryota</taxon>
        <taxon>Viridiplantae</taxon>
        <taxon>Streptophyta</taxon>
        <taxon>Embryophyta</taxon>
        <taxon>Tracheophyta</taxon>
        <taxon>Spermatophyta</taxon>
        <taxon>Magnoliopsida</taxon>
        <taxon>eudicotyledons</taxon>
        <taxon>Gunneridae</taxon>
        <taxon>Pentapetalae</taxon>
        <taxon>rosids</taxon>
        <taxon>fabids</taxon>
        <taxon>Fabales</taxon>
        <taxon>Fabaceae</taxon>
        <taxon>Cercidoideae</taxon>
        <taxon>Cercideae</taxon>
        <taxon>Bauhiniinae</taxon>
        <taxon>Bauhinia</taxon>
    </lineage>
</organism>
<reference evidence="1 2" key="1">
    <citation type="journal article" date="2022" name="DNA Res.">
        <title>Chromosomal-level genome assembly of the orchid tree Bauhinia variegata (Leguminosae; Cercidoideae) supports the allotetraploid origin hypothesis of Bauhinia.</title>
        <authorList>
            <person name="Zhong Y."/>
            <person name="Chen Y."/>
            <person name="Zheng D."/>
            <person name="Pang J."/>
            <person name="Liu Y."/>
            <person name="Luo S."/>
            <person name="Meng S."/>
            <person name="Qian L."/>
            <person name="Wei D."/>
            <person name="Dai S."/>
            <person name="Zhou R."/>
        </authorList>
    </citation>
    <scope>NUCLEOTIDE SEQUENCE [LARGE SCALE GENOMIC DNA]</scope>
    <source>
        <strain evidence="1">BV-YZ2020</strain>
    </source>
</reference>